<keyword evidence="4" id="KW-0274">FAD</keyword>
<dbReference type="Proteomes" id="UP000272729">
    <property type="component" value="Unassembled WGS sequence"/>
</dbReference>
<dbReference type="GO" id="GO:0071949">
    <property type="term" value="F:FAD binding"/>
    <property type="evidence" value="ECO:0007669"/>
    <property type="project" value="InterPro"/>
</dbReference>
<sequence>MPDLVRPSDPRYALSRSQFIGRPVEVLPHAIALCPDTDAVVDALAWARSHDMPFAIRGGGHSNACHSSTTGLLIDLTPNNDIKPDTTTVTVGAGVRVGEVAAALDARVVPSGSCPSVGLVGAALGGGFGSHGRLHGLTCDALLSAEVVLADGRVVHTDDEPELLWALRGAGGGNFGVVTRATFRTFATTPRTHFRLEWPWHRAPELIRWWQEWAPFAADAVAAELVLMCPQFPEEDPVALLLGAAPRVPAVPLEPTAAEVVELSAFDAARLHATPYSAAALDPTRIPLVHDRPGMSTAKTEFFDRPLPDNAIAALLRHFTSNRQMGELREISFTPWGGAYRRATDTAFAHRGPHFLVKHTVLVGPGGAARRGGEVLAWLAESWDLVHPWGTGGVYPNFPDPALPDWLTAYYGHHADRLRAVKRRYDPDDVFHFAQSIPL</sequence>
<evidence type="ECO:0000256" key="3">
    <source>
        <dbReference type="ARBA" id="ARBA00022630"/>
    </source>
</evidence>
<dbReference type="GO" id="GO:0016491">
    <property type="term" value="F:oxidoreductase activity"/>
    <property type="evidence" value="ECO:0007669"/>
    <property type="project" value="UniProtKB-KW"/>
</dbReference>
<dbReference type="InterPro" id="IPR050416">
    <property type="entry name" value="FAD-linked_Oxidoreductase"/>
</dbReference>
<dbReference type="InterPro" id="IPR006094">
    <property type="entry name" value="Oxid_FAD_bind_N"/>
</dbReference>
<name>A0A495X4E2_9PSEU</name>
<comment type="caution">
    <text evidence="7">The sequence shown here is derived from an EMBL/GenBank/DDBJ whole genome shotgun (WGS) entry which is preliminary data.</text>
</comment>
<dbReference type="RefSeq" id="WP_121218864.1">
    <property type="nucleotide sequence ID" value="NZ_JBIUBA010000047.1"/>
</dbReference>
<dbReference type="SUPFAM" id="SSF56176">
    <property type="entry name" value="FAD-binding/transporter-associated domain-like"/>
    <property type="match status" value="1"/>
</dbReference>
<evidence type="ECO:0000256" key="1">
    <source>
        <dbReference type="ARBA" id="ARBA00001974"/>
    </source>
</evidence>
<dbReference type="InterPro" id="IPR012951">
    <property type="entry name" value="BBE"/>
</dbReference>
<dbReference type="InterPro" id="IPR016167">
    <property type="entry name" value="FAD-bd_PCMH_sub1"/>
</dbReference>
<gene>
    <name evidence="7" type="ORF">DFJ66_1286</name>
</gene>
<proteinExistence type="inferred from homology"/>
<evidence type="ECO:0000256" key="2">
    <source>
        <dbReference type="ARBA" id="ARBA00005466"/>
    </source>
</evidence>
<dbReference type="PROSITE" id="PS51387">
    <property type="entry name" value="FAD_PCMH"/>
    <property type="match status" value="1"/>
</dbReference>
<dbReference type="InterPro" id="IPR016169">
    <property type="entry name" value="FAD-bd_PCMH_sub2"/>
</dbReference>
<evidence type="ECO:0000256" key="4">
    <source>
        <dbReference type="ARBA" id="ARBA00022827"/>
    </source>
</evidence>
<evidence type="ECO:0000313" key="7">
    <source>
        <dbReference type="EMBL" id="RKT68105.1"/>
    </source>
</evidence>
<dbReference type="InterPro" id="IPR036318">
    <property type="entry name" value="FAD-bd_PCMH-like_sf"/>
</dbReference>
<dbReference type="Pfam" id="PF01565">
    <property type="entry name" value="FAD_binding_4"/>
    <property type="match status" value="1"/>
</dbReference>
<dbReference type="Pfam" id="PF08031">
    <property type="entry name" value="BBE"/>
    <property type="match status" value="1"/>
</dbReference>
<comment type="similarity">
    <text evidence="2">Belongs to the oxygen-dependent FAD-linked oxidoreductase family.</text>
</comment>
<accession>A0A495X4E2</accession>
<dbReference type="OrthoDB" id="9775082at2"/>
<evidence type="ECO:0000256" key="5">
    <source>
        <dbReference type="ARBA" id="ARBA00023002"/>
    </source>
</evidence>
<dbReference type="InterPro" id="IPR016166">
    <property type="entry name" value="FAD-bd_PCMH"/>
</dbReference>
<dbReference type="PANTHER" id="PTHR42973:SF39">
    <property type="entry name" value="FAD-BINDING PCMH-TYPE DOMAIN-CONTAINING PROTEIN"/>
    <property type="match status" value="1"/>
</dbReference>
<comment type="cofactor">
    <cofactor evidence="1">
        <name>FAD</name>
        <dbReference type="ChEBI" id="CHEBI:57692"/>
    </cofactor>
</comment>
<reference evidence="7 8" key="1">
    <citation type="submission" date="2018-10" db="EMBL/GenBank/DDBJ databases">
        <title>Sequencing the genomes of 1000 actinobacteria strains.</title>
        <authorList>
            <person name="Klenk H.-P."/>
        </authorList>
    </citation>
    <scope>NUCLEOTIDE SEQUENCE [LARGE SCALE GENOMIC DNA]</scope>
    <source>
        <strain evidence="7 8">DSM 43911</strain>
    </source>
</reference>
<dbReference type="EMBL" id="RBXR01000001">
    <property type="protein sequence ID" value="RKT68105.1"/>
    <property type="molecule type" value="Genomic_DNA"/>
</dbReference>
<feature type="domain" description="FAD-binding PCMH-type" evidence="6">
    <location>
        <begin position="19"/>
        <end position="188"/>
    </location>
</feature>
<protein>
    <submittedName>
        <fullName evidence="7">FAD/FMN-containing dehydrogenase</fullName>
    </submittedName>
</protein>
<evidence type="ECO:0000259" key="6">
    <source>
        <dbReference type="PROSITE" id="PS51387"/>
    </source>
</evidence>
<dbReference type="Gene3D" id="3.30.465.10">
    <property type="match status" value="1"/>
</dbReference>
<dbReference type="Gene3D" id="3.30.43.10">
    <property type="entry name" value="Uridine Diphospho-n-acetylenolpyruvylglucosamine Reductase, domain 2"/>
    <property type="match status" value="1"/>
</dbReference>
<keyword evidence="8" id="KW-1185">Reference proteome</keyword>
<keyword evidence="5" id="KW-0560">Oxidoreductase</keyword>
<dbReference type="Gene3D" id="3.40.462.20">
    <property type="match status" value="1"/>
</dbReference>
<keyword evidence="3" id="KW-0285">Flavoprotein</keyword>
<organism evidence="7 8">
    <name type="scientific">Saccharothrix variisporea</name>
    <dbReference type="NCBI Taxonomy" id="543527"/>
    <lineage>
        <taxon>Bacteria</taxon>
        <taxon>Bacillati</taxon>
        <taxon>Actinomycetota</taxon>
        <taxon>Actinomycetes</taxon>
        <taxon>Pseudonocardiales</taxon>
        <taxon>Pseudonocardiaceae</taxon>
        <taxon>Saccharothrix</taxon>
    </lineage>
</organism>
<dbReference type="PANTHER" id="PTHR42973">
    <property type="entry name" value="BINDING OXIDOREDUCTASE, PUTATIVE (AFU_ORTHOLOGUE AFUA_1G17690)-RELATED"/>
    <property type="match status" value="1"/>
</dbReference>
<dbReference type="AlphaFoldDB" id="A0A495X4E2"/>
<evidence type="ECO:0000313" key="8">
    <source>
        <dbReference type="Proteomes" id="UP000272729"/>
    </source>
</evidence>